<proteinExistence type="predicted"/>
<dbReference type="RefSeq" id="WP_167229051.1">
    <property type="nucleotide sequence ID" value="NZ_VUYU01000021.1"/>
</dbReference>
<dbReference type="InterPro" id="IPR058240">
    <property type="entry name" value="rSAM_sf"/>
</dbReference>
<evidence type="ECO:0000256" key="3">
    <source>
        <dbReference type="ARBA" id="ARBA00022723"/>
    </source>
</evidence>
<dbReference type="SUPFAM" id="SSF102114">
    <property type="entry name" value="Radical SAM enzymes"/>
    <property type="match status" value="1"/>
</dbReference>
<dbReference type="SMART" id="SM00729">
    <property type="entry name" value="Elp3"/>
    <property type="match status" value="1"/>
</dbReference>
<dbReference type="PROSITE" id="PS51332">
    <property type="entry name" value="B12_BINDING"/>
    <property type="match status" value="1"/>
</dbReference>
<evidence type="ECO:0000313" key="9">
    <source>
        <dbReference type="Proteomes" id="UP000785613"/>
    </source>
</evidence>
<dbReference type="InterPro" id="IPR006158">
    <property type="entry name" value="Cobalamin-bd"/>
</dbReference>
<sequence>MSPIDCLVIGNNQMGFGDYVASVAAMGKSSGAYRDLRWSYYEDGAGIVSCRDYVNRRQPAGRPDIGYDNILSATITYLATFLQRRGFSSAYINMFQEGKAELASLLRSGRVASVAITTTYYVSPLPLLEVVQFVRSVNPDVCIVVGGPFVDTQHKILSASSLRYLLAQIGANVYIVSSQGESTLVRVLRALRGAADFDSIPNLVFRKGESYVSTPLIQENNPLEDNLVDWSLFAPPADGKQRYMVMSRTARSCPFACSFCSFPQHAGAYKYLQPADVWRELDAIEALGGINSVTFIDDTFNVPPSRFEEILQGIKERHYSFKWNCNFRCQYATSGMTALMKEAGCEGVFLGLESGSNPVLLNMNKRVTAEQYLTGIAHLRDAGILTYASFIVGFPGETDDTVKETMRFIETAKPDFFRAQLWYYDMTTPIHRDAAKYDLKNSQFEWSHRTMNAKKAADWVDRLHNDVLASTWLPQNDFDFPSLFCLLSQGWELKDIKKIVGDFNRRVQDDVALPGASSGMAYADPRLLADAMFGFDDHVEN</sequence>
<organism evidence="8 9">
    <name type="scientific">Massilia rubra</name>
    <dbReference type="NCBI Taxonomy" id="2607910"/>
    <lineage>
        <taxon>Bacteria</taxon>
        <taxon>Pseudomonadati</taxon>
        <taxon>Pseudomonadota</taxon>
        <taxon>Betaproteobacteria</taxon>
        <taxon>Burkholderiales</taxon>
        <taxon>Oxalobacteraceae</taxon>
        <taxon>Telluria group</taxon>
        <taxon>Massilia</taxon>
    </lineage>
</organism>
<dbReference type="SFLD" id="SFLDG01082">
    <property type="entry name" value="B12-binding_domain_containing"/>
    <property type="match status" value="1"/>
</dbReference>
<feature type="domain" description="B12-binding" evidence="6">
    <location>
        <begin position="57"/>
        <end position="198"/>
    </location>
</feature>
<comment type="caution">
    <text evidence="8">The sequence shown here is derived from an EMBL/GenBank/DDBJ whole genome shotgun (WGS) entry which is preliminary data.</text>
</comment>
<accession>A0ABX0M3H0</accession>
<keyword evidence="9" id="KW-1185">Reference proteome</keyword>
<dbReference type="InterPro" id="IPR023404">
    <property type="entry name" value="rSAM_horseshoe"/>
</dbReference>
<dbReference type="SFLD" id="SFLDG01123">
    <property type="entry name" value="methyltransferase_(Class_B)"/>
    <property type="match status" value="1"/>
</dbReference>
<dbReference type="PROSITE" id="PS51918">
    <property type="entry name" value="RADICAL_SAM"/>
    <property type="match status" value="1"/>
</dbReference>
<dbReference type="EMBL" id="VUYU01000021">
    <property type="protein sequence ID" value="NHZ36786.1"/>
    <property type="molecule type" value="Genomic_DNA"/>
</dbReference>
<dbReference type="InterPro" id="IPR007197">
    <property type="entry name" value="rSAM"/>
</dbReference>
<keyword evidence="2" id="KW-0949">S-adenosyl-L-methionine</keyword>
<dbReference type="InterPro" id="IPR051198">
    <property type="entry name" value="BchE-like"/>
</dbReference>
<comment type="cofactor">
    <cofactor evidence="1">
        <name>[4Fe-4S] cluster</name>
        <dbReference type="ChEBI" id="CHEBI:49883"/>
    </cofactor>
</comment>
<evidence type="ECO:0000259" key="6">
    <source>
        <dbReference type="PROSITE" id="PS51332"/>
    </source>
</evidence>
<evidence type="ECO:0000256" key="1">
    <source>
        <dbReference type="ARBA" id="ARBA00001966"/>
    </source>
</evidence>
<keyword evidence="5" id="KW-0411">Iron-sulfur</keyword>
<dbReference type="Gene3D" id="3.80.30.20">
    <property type="entry name" value="tm_1862 like domain"/>
    <property type="match status" value="1"/>
</dbReference>
<reference evidence="8 9" key="1">
    <citation type="submission" date="2019-09" db="EMBL/GenBank/DDBJ databases">
        <title>Taxonomy of Antarctic Massilia spp.: description of Massilia rubra sp. nov., Massilia aquatica sp. nov., Massilia mucilaginosa sp. nov., Massilia frigida sp. nov. isolated from streams, lakes and regoliths.</title>
        <authorList>
            <person name="Holochova P."/>
            <person name="Sedlacek I."/>
            <person name="Kralova S."/>
            <person name="Maslanova I."/>
            <person name="Busse H.-J."/>
            <person name="Stankova E."/>
            <person name="Vrbovska V."/>
            <person name="Kovarovic V."/>
            <person name="Bartak M."/>
            <person name="Svec P."/>
            <person name="Pantucek R."/>
        </authorList>
    </citation>
    <scope>NUCLEOTIDE SEQUENCE [LARGE SCALE GENOMIC DNA]</scope>
    <source>
        <strain evidence="8 9">CCM 8692</strain>
    </source>
</reference>
<dbReference type="Pfam" id="PF04055">
    <property type="entry name" value="Radical_SAM"/>
    <property type="match status" value="1"/>
</dbReference>
<dbReference type="PANTHER" id="PTHR43409">
    <property type="entry name" value="ANAEROBIC MAGNESIUM-PROTOPORPHYRIN IX MONOMETHYL ESTER CYCLASE-RELATED"/>
    <property type="match status" value="1"/>
</dbReference>
<evidence type="ECO:0000313" key="8">
    <source>
        <dbReference type="EMBL" id="NHZ36786.1"/>
    </source>
</evidence>
<dbReference type="Proteomes" id="UP000785613">
    <property type="component" value="Unassembled WGS sequence"/>
</dbReference>
<gene>
    <name evidence="8" type="ORF">F0185_24785</name>
</gene>
<name>A0ABX0M3H0_9BURK</name>
<dbReference type="InterPro" id="IPR006638">
    <property type="entry name" value="Elp3/MiaA/NifB-like_rSAM"/>
</dbReference>
<dbReference type="SFLD" id="SFLDS00029">
    <property type="entry name" value="Radical_SAM"/>
    <property type="match status" value="1"/>
</dbReference>
<evidence type="ECO:0000256" key="2">
    <source>
        <dbReference type="ARBA" id="ARBA00022691"/>
    </source>
</evidence>
<dbReference type="InterPro" id="IPR034466">
    <property type="entry name" value="Methyltransferase_Class_B"/>
</dbReference>
<protein>
    <submittedName>
        <fullName evidence="8">Radical SAM protein</fullName>
    </submittedName>
</protein>
<feature type="domain" description="Radical SAM core" evidence="7">
    <location>
        <begin position="236"/>
        <end position="461"/>
    </location>
</feature>
<evidence type="ECO:0000256" key="4">
    <source>
        <dbReference type="ARBA" id="ARBA00023004"/>
    </source>
</evidence>
<keyword evidence="4" id="KW-0408">Iron</keyword>
<dbReference type="CDD" id="cd01335">
    <property type="entry name" value="Radical_SAM"/>
    <property type="match status" value="1"/>
</dbReference>
<keyword evidence="3" id="KW-0479">Metal-binding</keyword>
<evidence type="ECO:0000256" key="5">
    <source>
        <dbReference type="ARBA" id="ARBA00023014"/>
    </source>
</evidence>
<evidence type="ECO:0000259" key="7">
    <source>
        <dbReference type="PROSITE" id="PS51918"/>
    </source>
</evidence>